<evidence type="ECO:0000313" key="3">
    <source>
        <dbReference type="EMBL" id="MBC3875711.1"/>
    </source>
</evidence>
<evidence type="ECO:0000313" key="4">
    <source>
        <dbReference type="Proteomes" id="UP000624279"/>
    </source>
</evidence>
<name>A0ABR6YGQ8_9BURK</name>
<dbReference type="RefSeq" id="WP_186943673.1">
    <property type="nucleotide sequence ID" value="NZ_JACOGA010000022.1"/>
</dbReference>
<accession>A0ABR6YGQ8</accession>
<gene>
    <name evidence="3" type="ORF">H8K55_19135</name>
</gene>
<protein>
    <submittedName>
        <fullName evidence="3">Spy/CpxP family protein refolding chaperone</fullName>
    </submittedName>
</protein>
<keyword evidence="4" id="KW-1185">Reference proteome</keyword>
<dbReference type="EMBL" id="JACOGA010000022">
    <property type="protein sequence ID" value="MBC3875711.1"/>
    <property type="molecule type" value="Genomic_DNA"/>
</dbReference>
<evidence type="ECO:0000256" key="1">
    <source>
        <dbReference type="SAM" id="MobiDB-lite"/>
    </source>
</evidence>
<keyword evidence="2" id="KW-0732">Signal</keyword>
<feature type="compositionally biased region" description="Basic and acidic residues" evidence="1">
    <location>
        <begin position="173"/>
        <end position="194"/>
    </location>
</feature>
<comment type="caution">
    <text evidence="3">The sequence shown here is derived from an EMBL/GenBank/DDBJ whole genome shotgun (WGS) entry which is preliminary data.</text>
</comment>
<dbReference type="Proteomes" id="UP000624279">
    <property type="component" value="Unassembled WGS sequence"/>
</dbReference>
<sequence length="208" mass="23618">MKSLKNKFFVGLAASCLLTSAGVYAQTSKSAPSATTATAAVAASTAPMEHGKNMEKMHERMQAGMEKHRAQLHDKLKLTAQQEPAWKTFTEATQPHHAAMPDRQAEHKAMMTMSTPVRMEKMLERAKDRLARMQQHLDALKTFYAVLTPEQQKIFDESHARMHGAMKMRMQHRLQERDQERLRDDRQERMRSRIPEGGLTPPPGAKKS</sequence>
<dbReference type="Pfam" id="PF07813">
    <property type="entry name" value="LTXXQ"/>
    <property type="match status" value="1"/>
</dbReference>
<evidence type="ECO:0000256" key="2">
    <source>
        <dbReference type="SAM" id="SignalP"/>
    </source>
</evidence>
<feature type="signal peptide" evidence="2">
    <location>
        <begin position="1"/>
        <end position="25"/>
    </location>
</feature>
<organism evidence="3 4">
    <name type="scientific">Undibacterium flavidum</name>
    <dbReference type="NCBI Taxonomy" id="2762297"/>
    <lineage>
        <taxon>Bacteria</taxon>
        <taxon>Pseudomonadati</taxon>
        <taxon>Pseudomonadota</taxon>
        <taxon>Betaproteobacteria</taxon>
        <taxon>Burkholderiales</taxon>
        <taxon>Oxalobacteraceae</taxon>
        <taxon>Undibacterium</taxon>
    </lineage>
</organism>
<dbReference type="InterPro" id="IPR012899">
    <property type="entry name" value="LTXXQ"/>
</dbReference>
<dbReference type="Gene3D" id="1.20.120.1490">
    <property type="match status" value="1"/>
</dbReference>
<feature type="chain" id="PRO_5045124640" evidence="2">
    <location>
        <begin position="26"/>
        <end position="208"/>
    </location>
</feature>
<proteinExistence type="predicted"/>
<feature type="region of interest" description="Disordered" evidence="1">
    <location>
        <begin position="169"/>
        <end position="208"/>
    </location>
</feature>
<reference evidence="3 4" key="1">
    <citation type="submission" date="2020-08" db="EMBL/GenBank/DDBJ databases">
        <title>Novel species isolated from subtropical streams in China.</title>
        <authorList>
            <person name="Lu H."/>
        </authorList>
    </citation>
    <scope>NUCLEOTIDE SEQUENCE [LARGE SCALE GENOMIC DNA]</scope>
    <source>
        <strain evidence="3 4">LX15W</strain>
    </source>
</reference>